<gene>
    <name evidence="2" type="ORF">GFB47_09375</name>
</gene>
<evidence type="ECO:0000256" key="1">
    <source>
        <dbReference type="ARBA" id="ARBA00005367"/>
    </source>
</evidence>
<keyword evidence="3" id="KW-1185">Reference proteome</keyword>
<dbReference type="EMBL" id="CP045699">
    <property type="protein sequence ID" value="QGA65605.1"/>
    <property type="molecule type" value="Genomic_DNA"/>
</dbReference>
<sequence>MDFEFKKNTLDGSYRVVFSSGHEAIGHWLIEEIGTDVDKLDAIVQQLGAQKNINQEWRQLGKDWTLSIEQNEIHISANHLLNMDSDEEEEFDDSLSAYDEESVSWCGIEDFEQVLQSWRAFVS</sequence>
<accession>A0A5Q0TI57</accession>
<name>A0A5Q0TI57_9VIBR</name>
<dbReference type="AlphaFoldDB" id="A0A5Q0TI57"/>
<dbReference type="RefSeq" id="WP_153447752.1">
    <property type="nucleotide sequence ID" value="NZ_CP045699.1"/>
</dbReference>
<comment type="similarity">
    <text evidence="1">Belongs to the UPF0231 family.</text>
</comment>
<organism evidence="2 3">
    <name type="scientific">Vibrio algicola</name>
    <dbReference type="NCBI Taxonomy" id="2662262"/>
    <lineage>
        <taxon>Bacteria</taxon>
        <taxon>Pseudomonadati</taxon>
        <taxon>Pseudomonadota</taxon>
        <taxon>Gammaproteobacteria</taxon>
        <taxon>Vibrionales</taxon>
        <taxon>Vibrionaceae</taxon>
        <taxon>Vibrio</taxon>
    </lineage>
</organism>
<dbReference type="InterPro" id="IPR008249">
    <property type="entry name" value="UPF0231"/>
</dbReference>
<reference evidence="2 3" key="1">
    <citation type="submission" date="2019-10" db="EMBL/GenBank/DDBJ databases">
        <title>Vibrio sp. nov., isolated from Coralline algae surface.</title>
        <authorList>
            <person name="Geng Y."/>
            <person name="Zhang X."/>
        </authorList>
    </citation>
    <scope>NUCLEOTIDE SEQUENCE [LARGE SCALE GENOMIC DNA]</scope>
    <source>
        <strain evidence="2 3">SM1977</strain>
    </source>
</reference>
<proteinExistence type="inferred from homology"/>
<dbReference type="Pfam" id="PF06062">
    <property type="entry name" value="UPF0231"/>
    <property type="match status" value="1"/>
</dbReference>
<dbReference type="Proteomes" id="UP000348942">
    <property type="component" value="Chromosome 1"/>
</dbReference>
<evidence type="ECO:0000313" key="3">
    <source>
        <dbReference type="Proteomes" id="UP000348942"/>
    </source>
</evidence>
<protein>
    <submittedName>
        <fullName evidence="2">Uncharacterized protein</fullName>
    </submittedName>
</protein>
<dbReference type="PIRSF" id="PIRSF006287">
    <property type="entry name" value="UCP006287"/>
    <property type="match status" value="1"/>
</dbReference>
<evidence type="ECO:0000313" key="2">
    <source>
        <dbReference type="EMBL" id="QGA65605.1"/>
    </source>
</evidence>